<dbReference type="SUPFAM" id="SSF53067">
    <property type="entry name" value="Actin-like ATPase domain"/>
    <property type="match status" value="1"/>
</dbReference>
<dbReference type="Proteomes" id="UP000278222">
    <property type="component" value="Unassembled WGS sequence"/>
</dbReference>
<dbReference type="Pfam" id="PF01968">
    <property type="entry name" value="Hydantoinase_A"/>
    <property type="match status" value="1"/>
</dbReference>
<feature type="domain" description="Acetophenone carboxylase-like C-terminal" evidence="4">
    <location>
        <begin position="516"/>
        <end position="688"/>
    </location>
</feature>
<organism evidence="5 6">
    <name type="scientific">Stella humosa</name>
    <dbReference type="NCBI Taxonomy" id="94"/>
    <lineage>
        <taxon>Bacteria</taxon>
        <taxon>Pseudomonadati</taxon>
        <taxon>Pseudomonadota</taxon>
        <taxon>Alphaproteobacteria</taxon>
        <taxon>Rhodospirillales</taxon>
        <taxon>Stellaceae</taxon>
        <taxon>Stella</taxon>
    </lineage>
</organism>
<dbReference type="InterPro" id="IPR002821">
    <property type="entry name" value="Hydantoinase_A"/>
</dbReference>
<protein>
    <submittedName>
        <fullName evidence="5">N-methylhydantoinase A</fullName>
    </submittedName>
</protein>
<evidence type="ECO:0000259" key="3">
    <source>
        <dbReference type="Pfam" id="PF05378"/>
    </source>
</evidence>
<dbReference type="RefSeq" id="WP_123694747.1">
    <property type="nucleotide sequence ID" value="NZ_AP019700.1"/>
</dbReference>
<reference evidence="5 6" key="1">
    <citation type="submission" date="2018-11" db="EMBL/GenBank/DDBJ databases">
        <title>Genomic Encyclopedia of Type Strains, Phase IV (KMG-IV): sequencing the most valuable type-strain genomes for metagenomic binning, comparative biology and taxonomic classification.</title>
        <authorList>
            <person name="Goeker M."/>
        </authorList>
    </citation>
    <scope>NUCLEOTIDE SEQUENCE [LARGE SCALE GENOMIC DNA]</scope>
    <source>
        <strain evidence="5 6">DSM 5900</strain>
    </source>
</reference>
<feature type="region of interest" description="Disordered" evidence="1">
    <location>
        <begin position="622"/>
        <end position="641"/>
    </location>
</feature>
<dbReference type="GO" id="GO:0017168">
    <property type="term" value="F:5-oxoprolinase (ATP-hydrolyzing) activity"/>
    <property type="evidence" value="ECO:0007669"/>
    <property type="project" value="TreeGrafter"/>
</dbReference>
<dbReference type="Pfam" id="PF05378">
    <property type="entry name" value="Hydant_A_N"/>
    <property type="match status" value="1"/>
</dbReference>
<dbReference type="AlphaFoldDB" id="A0A3N1KPB3"/>
<proteinExistence type="predicted"/>
<dbReference type="InterPro" id="IPR049517">
    <property type="entry name" value="ACX-like_C"/>
</dbReference>
<dbReference type="GO" id="GO:0006749">
    <property type="term" value="P:glutathione metabolic process"/>
    <property type="evidence" value="ECO:0007669"/>
    <property type="project" value="TreeGrafter"/>
</dbReference>
<sequence>MTVNYRVGVDIGGTFTDIVLLGSDGTIHTKKVSSSVDNYARAIVEGLVEVFEETGLSGDVIEEIRHGTTVASNAILEHKGARTGLITTKGFRDVLEIRTLRMPRLYDIAWEKPEPLVERRLRRVVDERIAASGAIEQALDPADAEAQVDALLAEKVEAIAVCLLHSYANPAHEQMIAEIIRRKAPDLPVSISFEVLPEIKEYERTSTTVINAYVMPIVARYLRALRGGLDRADVPARLLLMQSNGGLMTSEAATEKPMNIIESGPAGGVVGAQALARSKNLPGIITFDMGGTTAKAATVENGQVTRASEYSVGGGIMIGSRLLTGAGYLLKVPAIDLAEVGAGGGSLVWIDAGGSLQIGPESAGSTPGPVCYGKGGVEPTVTDANVVLGYINPGYLVGGAVKLDGDKARAAFEEKVARPLGIEVARAAHGAHLIAASNMIRAIRSVSTERGRDPRDFSLFAFGGNGPLFACGMAESLGMTRVVIPPSPGLFSAFGLLYADVEHHYSRTFRRLTRKADLAEVNAAWDAMAGQAQHQLEAEGFTGANAKIVRAAALHYHGQTFDLTVPVPDGPIDAAVMRQLEEAYGQEHERTYGHRAGPDEPVELVSIQVVGLGIRLGGGVPENVRPTRAEPDAPPPRPAYFGPDKGWIETRVVRRSDLGEPTMGPLIVEEYDATCVVLPGWRASLDGSKNIIIERV</sequence>
<dbReference type="InterPro" id="IPR043129">
    <property type="entry name" value="ATPase_NBD"/>
</dbReference>
<evidence type="ECO:0000259" key="2">
    <source>
        <dbReference type="Pfam" id="PF01968"/>
    </source>
</evidence>
<keyword evidence="6" id="KW-1185">Reference proteome</keyword>
<accession>A0A3N1KPB3</accession>
<dbReference type="OrthoDB" id="7314499at2"/>
<gene>
    <name evidence="5" type="ORF">EDC65_4977</name>
</gene>
<feature type="domain" description="Hydantoinase/oxoprolinase N-terminal" evidence="3">
    <location>
        <begin position="6"/>
        <end position="182"/>
    </location>
</feature>
<evidence type="ECO:0000256" key="1">
    <source>
        <dbReference type="SAM" id="MobiDB-lite"/>
    </source>
</evidence>
<dbReference type="EMBL" id="RJKX01000018">
    <property type="protein sequence ID" value="ROP81122.1"/>
    <property type="molecule type" value="Genomic_DNA"/>
</dbReference>
<dbReference type="InterPro" id="IPR008040">
    <property type="entry name" value="Hydant_A_N"/>
</dbReference>
<dbReference type="Pfam" id="PF19278">
    <property type="entry name" value="Hydant_A_C"/>
    <property type="match status" value="1"/>
</dbReference>
<feature type="domain" description="Hydantoinase A/oxoprolinase" evidence="2">
    <location>
        <begin position="204"/>
        <end position="504"/>
    </location>
</feature>
<dbReference type="InterPro" id="IPR045079">
    <property type="entry name" value="Oxoprolinase-like"/>
</dbReference>
<name>A0A3N1KPB3_9PROT</name>
<dbReference type="GO" id="GO:0005829">
    <property type="term" value="C:cytosol"/>
    <property type="evidence" value="ECO:0007669"/>
    <property type="project" value="TreeGrafter"/>
</dbReference>
<evidence type="ECO:0000313" key="5">
    <source>
        <dbReference type="EMBL" id="ROP81122.1"/>
    </source>
</evidence>
<evidence type="ECO:0000259" key="4">
    <source>
        <dbReference type="Pfam" id="PF19278"/>
    </source>
</evidence>
<evidence type="ECO:0000313" key="6">
    <source>
        <dbReference type="Proteomes" id="UP000278222"/>
    </source>
</evidence>
<comment type="caution">
    <text evidence="5">The sequence shown here is derived from an EMBL/GenBank/DDBJ whole genome shotgun (WGS) entry which is preliminary data.</text>
</comment>
<dbReference type="PANTHER" id="PTHR11365:SF23">
    <property type="entry name" value="HYPOTHETICAL 5-OXOPROLINASE (EUROFUNG)-RELATED"/>
    <property type="match status" value="1"/>
</dbReference>
<dbReference type="PANTHER" id="PTHR11365">
    <property type="entry name" value="5-OXOPROLINASE RELATED"/>
    <property type="match status" value="1"/>
</dbReference>